<reference evidence="3 4" key="1">
    <citation type="journal article" date="2017" name="Mol. Plant">
        <title>The Genome of Medicinal Plant Macleaya cordata Provides New Insights into Benzylisoquinoline Alkaloids Metabolism.</title>
        <authorList>
            <person name="Liu X."/>
            <person name="Liu Y."/>
            <person name="Huang P."/>
            <person name="Ma Y."/>
            <person name="Qing Z."/>
            <person name="Tang Q."/>
            <person name="Cao H."/>
            <person name="Cheng P."/>
            <person name="Zheng Y."/>
            <person name="Yuan Z."/>
            <person name="Zhou Y."/>
            <person name="Liu J."/>
            <person name="Tang Z."/>
            <person name="Zhuo Y."/>
            <person name="Zhang Y."/>
            <person name="Yu L."/>
            <person name="Huang J."/>
            <person name="Yang P."/>
            <person name="Peng Q."/>
            <person name="Zhang J."/>
            <person name="Jiang W."/>
            <person name="Zhang Z."/>
            <person name="Lin K."/>
            <person name="Ro D.K."/>
            <person name="Chen X."/>
            <person name="Xiong X."/>
            <person name="Shang Y."/>
            <person name="Huang S."/>
            <person name="Zeng J."/>
        </authorList>
    </citation>
    <scope>NUCLEOTIDE SEQUENCE [LARGE SCALE GENOMIC DNA]</scope>
    <source>
        <strain evidence="4">cv. BLH2017</strain>
        <tissue evidence="3">Root</tissue>
    </source>
</reference>
<gene>
    <name evidence="3" type="ORF">BVC80_8219g9</name>
</gene>
<dbReference type="AlphaFoldDB" id="A0A200QJG6"/>
<keyword evidence="4" id="KW-1185">Reference proteome</keyword>
<dbReference type="InterPro" id="IPR033249">
    <property type="entry name" value="CLE_plant"/>
</dbReference>
<dbReference type="GO" id="GO:0048731">
    <property type="term" value="P:system development"/>
    <property type="evidence" value="ECO:0007669"/>
    <property type="project" value="InterPro"/>
</dbReference>
<organism evidence="3 4">
    <name type="scientific">Macleaya cordata</name>
    <name type="common">Five-seeded plume-poppy</name>
    <name type="synonym">Bocconia cordata</name>
    <dbReference type="NCBI Taxonomy" id="56857"/>
    <lineage>
        <taxon>Eukaryota</taxon>
        <taxon>Viridiplantae</taxon>
        <taxon>Streptophyta</taxon>
        <taxon>Embryophyta</taxon>
        <taxon>Tracheophyta</taxon>
        <taxon>Spermatophyta</taxon>
        <taxon>Magnoliopsida</taxon>
        <taxon>Ranunculales</taxon>
        <taxon>Papaveraceae</taxon>
        <taxon>Papaveroideae</taxon>
        <taxon>Macleaya</taxon>
    </lineage>
</organism>
<name>A0A200QJG6_MACCD</name>
<feature type="region of interest" description="Disordered" evidence="1">
    <location>
        <begin position="43"/>
        <end position="75"/>
    </location>
</feature>
<feature type="signal peptide" evidence="2">
    <location>
        <begin position="1"/>
        <end position="28"/>
    </location>
</feature>
<feature type="compositionally biased region" description="Basic and acidic residues" evidence="1">
    <location>
        <begin position="48"/>
        <end position="62"/>
    </location>
</feature>
<accession>A0A200QJG6</accession>
<dbReference type="InParanoid" id="A0A200QJG6"/>
<feature type="chain" id="PRO_5012826385" evidence="2">
    <location>
        <begin position="29"/>
        <end position="118"/>
    </location>
</feature>
<dbReference type="PANTHER" id="PTHR34545:SF8">
    <property type="entry name" value="CLAVATA3_ESR (CLE)-RELATED PROTEIN 21"/>
    <property type="match status" value="1"/>
</dbReference>
<comment type="caution">
    <text evidence="3">The sequence shown here is derived from an EMBL/GenBank/DDBJ whole genome shotgun (WGS) entry which is preliminary data.</text>
</comment>
<proteinExistence type="predicted"/>
<dbReference type="PANTHER" id="PTHR34545">
    <property type="entry name" value="CLAVATA3/ESR (CLE)-RELATED PROTEIN 22"/>
    <property type="match status" value="1"/>
</dbReference>
<protein>
    <submittedName>
        <fullName evidence="3">Uncharacterized protein</fullName>
    </submittedName>
</protein>
<evidence type="ECO:0000313" key="3">
    <source>
        <dbReference type="EMBL" id="OVA10581.1"/>
    </source>
</evidence>
<dbReference type="EMBL" id="MVGT01001883">
    <property type="protein sequence ID" value="OVA10581.1"/>
    <property type="molecule type" value="Genomic_DNA"/>
</dbReference>
<dbReference type="OrthoDB" id="1405557at2759"/>
<sequence length="118" mass="13284">MGLIRKQQIIASLFLVLLIRQQFETSSSSSSFSKVEATSRLLTNNKFRSSEGDQDSGSHDHQYNSSNSSSNLTVLHHQSKNGFHLDQGFINGSNIDEDVFDVDKRRIHTGPNPLHNKR</sequence>
<dbReference type="Proteomes" id="UP000195402">
    <property type="component" value="Unassembled WGS sequence"/>
</dbReference>
<keyword evidence="2" id="KW-0732">Signal</keyword>
<evidence type="ECO:0000256" key="1">
    <source>
        <dbReference type="SAM" id="MobiDB-lite"/>
    </source>
</evidence>
<evidence type="ECO:0000313" key="4">
    <source>
        <dbReference type="Proteomes" id="UP000195402"/>
    </source>
</evidence>
<evidence type="ECO:0000256" key="2">
    <source>
        <dbReference type="SAM" id="SignalP"/>
    </source>
</evidence>